<dbReference type="Proteomes" id="UP000648801">
    <property type="component" value="Unassembled WGS sequence"/>
</dbReference>
<protein>
    <submittedName>
        <fullName evidence="1">Uncharacterized protein</fullName>
    </submittedName>
</protein>
<comment type="caution">
    <text evidence="1">The sequence shown here is derived from an EMBL/GenBank/DDBJ whole genome shotgun (WGS) entry which is preliminary data.</text>
</comment>
<reference evidence="1" key="2">
    <citation type="submission" date="2020-09" db="EMBL/GenBank/DDBJ databases">
        <authorList>
            <person name="Sun Q."/>
            <person name="Zhou Y."/>
        </authorList>
    </citation>
    <scope>NUCLEOTIDE SEQUENCE</scope>
    <source>
        <strain evidence="1">CGMCC 1.15447</strain>
    </source>
</reference>
<dbReference type="AlphaFoldDB" id="A0A916W566"/>
<accession>A0A916W566</accession>
<sequence length="373" mass="41536">MVPDRTLAHLEEVLKSPAFSSSKRCQEFLRYIVVETINGRAEAIKERNIALDVFGKGRDFEPGEDSLVRVKAREVRKRLSDYYESIENSDLRIDLPIGGYVPLIHSTTKPISQPSPIQSELRTPQVLEPPRLSRRKFGWMLVSALGLTGAAAVTPFVLRSREPLERLWRPVFDSKLPLLVFIPVPPERNTSQISDRVGIGPAAVLRYAADFLTRHHYPYNLRFGADPPFAQMREQPSLLLGGSSSIWSQRVTSNLRYTISPPDSSGGSYIRDTKTGKIWQSMNPTPNGYADQDYGLLCRIFDSESGQIILIAAGLTTFATEGAGSILFDPALFAAILRNAPTDWETKNFQAVIHVSIIGTTPSSPTIVASYFW</sequence>
<reference evidence="1" key="1">
    <citation type="journal article" date="2014" name="Int. J. Syst. Evol. Microbiol.">
        <title>Complete genome sequence of Corynebacterium casei LMG S-19264T (=DSM 44701T), isolated from a smear-ripened cheese.</title>
        <authorList>
            <consortium name="US DOE Joint Genome Institute (JGI-PGF)"/>
            <person name="Walter F."/>
            <person name="Albersmeier A."/>
            <person name="Kalinowski J."/>
            <person name="Ruckert C."/>
        </authorList>
    </citation>
    <scope>NUCLEOTIDE SEQUENCE</scope>
    <source>
        <strain evidence="1">CGMCC 1.15447</strain>
    </source>
</reference>
<dbReference type="EMBL" id="BMJB01000001">
    <property type="protein sequence ID" value="GGA67158.1"/>
    <property type="molecule type" value="Genomic_DNA"/>
</dbReference>
<keyword evidence="2" id="KW-1185">Reference proteome</keyword>
<evidence type="ECO:0000313" key="2">
    <source>
        <dbReference type="Proteomes" id="UP000648801"/>
    </source>
</evidence>
<evidence type="ECO:0000313" key="1">
    <source>
        <dbReference type="EMBL" id="GGA67158.1"/>
    </source>
</evidence>
<dbReference type="RefSeq" id="WP_229668826.1">
    <property type="nucleotide sequence ID" value="NZ_BMJB01000001.1"/>
</dbReference>
<proteinExistence type="predicted"/>
<gene>
    <name evidence="1" type="ORF">GCM10011507_18370</name>
</gene>
<organism evidence="1 2">
    <name type="scientific">Edaphobacter acidisoli</name>
    <dbReference type="NCBI Taxonomy" id="2040573"/>
    <lineage>
        <taxon>Bacteria</taxon>
        <taxon>Pseudomonadati</taxon>
        <taxon>Acidobacteriota</taxon>
        <taxon>Terriglobia</taxon>
        <taxon>Terriglobales</taxon>
        <taxon>Acidobacteriaceae</taxon>
        <taxon>Edaphobacter</taxon>
    </lineage>
</organism>
<name>A0A916W566_9BACT</name>